<keyword evidence="2" id="KW-1185">Reference proteome</keyword>
<comment type="caution">
    <text evidence="1">The sequence shown here is derived from an EMBL/GenBank/DDBJ whole genome shotgun (WGS) entry which is preliminary data.</text>
</comment>
<dbReference type="Gene3D" id="3.40.109.40">
    <property type="match status" value="1"/>
</dbReference>
<dbReference type="AlphaFoldDB" id="W6NKZ3"/>
<accession>W6NKZ3</accession>
<reference evidence="1 2" key="1">
    <citation type="journal article" date="2015" name="Genome Announc.">
        <title>Draft Genome Sequence of Clostridium tyrobutyricum Strain DIVETGP, Isolated from Cow's Milk for Grana Padano Production.</title>
        <authorList>
            <person name="Soggiu A."/>
            <person name="Piras C."/>
            <person name="Gaiarsa S."/>
            <person name="Sassera D."/>
            <person name="Roncada P."/>
            <person name="Bendixen E."/>
            <person name="Brasca M."/>
            <person name="Bonizzi L."/>
        </authorList>
    </citation>
    <scope>NUCLEOTIDE SEQUENCE [LARGE SCALE GENOMIC DNA]</scope>
    <source>
        <strain evidence="1 2">DIVETGP</strain>
    </source>
</reference>
<dbReference type="SUPFAM" id="SSF56507">
    <property type="entry name" value="Methionine synthase activation domain-like"/>
    <property type="match status" value="1"/>
</dbReference>
<evidence type="ECO:0008006" key="3">
    <source>
        <dbReference type="Google" id="ProtNLM"/>
    </source>
</evidence>
<organism evidence="1 2">
    <name type="scientific">Clostridium tyrobutyricum DIVETGP</name>
    <dbReference type="NCBI Taxonomy" id="1408889"/>
    <lineage>
        <taxon>Bacteria</taxon>
        <taxon>Bacillati</taxon>
        <taxon>Bacillota</taxon>
        <taxon>Clostridia</taxon>
        <taxon>Eubacteriales</taxon>
        <taxon>Clostridiaceae</taxon>
        <taxon>Clostridium</taxon>
    </lineage>
</organism>
<name>W6NKZ3_CLOTY</name>
<protein>
    <recommendedName>
        <fullName evidence="3">5-methyltetrahydrofolate--homocysteine methyltransferase</fullName>
    </recommendedName>
</protein>
<sequence length="212" mass="24715">MRIEIVKNFKFKLNRNQIIKALRSYGEILNENELTLFYNSMLPILYQLVQPAAIFDICTNEIPTYDDKYQYIVPCIITAGTTVDKKIENYFSDNRPKEGLVLDAMCTSYLFEISSQLFNCIYENTSKMNLGLSCRISPGDDKLPLKYQKNILDRLNIDNILDLNITENYMLTSMHSMTYIYGADKNIKLNKFDHNCANCKNKEFCNMRKDLV</sequence>
<gene>
    <name evidence="1" type="ORF">CTDIVETGP_2597</name>
</gene>
<evidence type="ECO:0000313" key="1">
    <source>
        <dbReference type="EMBL" id="CDL92527.1"/>
    </source>
</evidence>
<dbReference type="RefSeq" id="WP_017894855.1">
    <property type="nucleotide sequence ID" value="NZ_CBXI010000043.1"/>
</dbReference>
<dbReference type="Proteomes" id="UP000019482">
    <property type="component" value="Unassembled WGS sequence"/>
</dbReference>
<dbReference type="GO" id="GO:0008705">
    <property type="term" value="F:methionine synthase activity"/>
    <property type="evidence" value="ECO:0007669"/>
    <property type="project" value="InterPro"/>
</dbReference>
<dbReference type="EMBL" id="CBXI010000043">
    <property type="protein sequence ID" value="CDL92527.1"/>
    <property type="molecule type" value="Genomic_DNA"/>
</dbReference>
<proteinExistence type="predicted"/>
<dbReference type="InterPro" id="IPR037010">
    <property type="entry name" value="VitB12-dep_Met_synth_activ_sf"/>
</dbReference>
<evidence type="ECO:0000313" key="2">
    <source>
        <dbReference type="Proteomes" id="UP000019482"/>
    </source>
</evidence>
<dbReference type="GeneID" id="29418382"/>
<dbReference type="OrthoDB" id="2034596at2"/>